<feature type="domain" description="ApeI dehydratase-like" evidence="1">
    <location>
        <begin position="10"/>
        <end position="110"/>
    </location>
</feature>
<dbReference type="OrthoDB" id="9812842at2"/>
<dbReference type="InterPro" id="IPR016962">
    <property type="entry name" value="Dehydrase_ECs4332_prd"/>
</dbReference>
<dbReference type="SUPFAM" id="SSF54637">
    <property type="entry name" value="Thioesterase/thiol ester dehydrase-isomerase"/>
    <property type="match status" value="1"/>
</dbReference>
<organism evidence="2 3">
    <name type="scientific">Cedecea neteri</name>
    <dbReference type="NCBI Taxonomy" id="158822"/>
    <lineage>
        <taxon>Bacteria</taxon>
        <taxon>Pseudomonadati</taxon>
        <taxon>Pseudomonadota</taxon>
        <taxon>Gammaproteobacteria</taxon>
        <taxon>Enterobacterales</taxon>
        <taxon>Enterobacteriaceae</taxon>
        <taxon>Cedecea</taxon>
    </lineage>
</organism>
<dbReference type="PIRSF" id="PIRSF030962">
    <property type="entry name" value="Dehydrase_ECs4332_prd"/>
    <property type="match status" value="1"/>
</dbReference>
<dbReference type="RefSeq" id="WP_038474798.1">
    <property type="nucleotide sequence ID" value="NZ_CP009451.1"/>
</dbReference>
<gene>
    <name evidence="2" type="ORF">JT31_06700</name>
</gene>
<dbReference type="Pfam" id="PF22818">
    <property type="entry name" value="ApeI-like"/>
    <property type="match status" value="1"/>
</dbReference>
<evidence type="ECO:0000313" key="3">
    <source>
        <dbReference type="Proteomes" id="UP000029481"/>
    </source>
</evidence>
<dbReference type="Gene3D" id="3.10.129.10">
    <property type="entry name" value="Hotdog Thioesterase"/>
    <property type="match status" value="1"/>
</dbReference>
<accession>A0A089PWB3</accession>
<proteinExistence type="predicted"/>
<sequence length="117" mass="13639">MKPHEIERHQAQPDRLEVVLYLDPSLFWFQGHFAVQALLPGVAQLDWVMLYAREVLAPDYRFHSIQNVKFQAPLLPETTVTLALEWQADRQILSFSFKRHAGEERHTASSGKIRLCR</sequence>
<dbReference type="InterPro" id="IPR054545">
    <property type="entry name" value="ApeI-like"/>
</dbReference>
<dbReference type="EMBL" id="CP009451">
    <property type="protein sequence ID" value="AIR04308.1"/>
    <property type="molecule type" value="Genomic_DNA"/>
</dbReference>
<protein>
    <submittedName>
        <fullName evidence="2">Hydroxymyristoyl-ACP dehydratase</fullName>
    </submittedName>
</protein>
<reference evidence="2 3" key="1">
    <citation type="submission" date="2014-09" db="EMBL/GenBank/DDBJ databases">
        <title>Cedecea neteri SSMD04 Genome Sequencing.</title>
        <authorList>
            <person name="Tan J.-Y."/>
        </authorList>
    </citation>
    <scope>NUCLEOTIDE SEQUENCE [LARGE SCALE GENOMIC DNA]</scope>
    <source>
        <strain evidence="2 3">SSMD04</strain>
    </source>
</reference>
<dbReference type="Proteomes" id="UP000029481">
    <property type="component" value="Chromosome"/>
</dbReference>
<evidence type="ECO:0000313" key="2">
    <source>
        <dbReference type="EMBL" id="AIR04308.1"/>
    </source>
</evidence>
<dbReference type="InterPro" id="IPR029069">
    <property type="entry name" value="HotDog_dom_sf"/>
</dbReference>
<dbReference type="KEGG" id="cnt:JT31_06700"/>
<keyword evidence="3" id="KW-1185">Reference proteome</keyword>
<evidence type="ECO:0000259" key="1">
    <source>
        <dbReference type="Pfam" id="PF22818"/>
    </source>
</evidence>
<dbReference type="AlphaFoldDB" id="A0A089PWB3"/>
<name>A0A089PWB3_9ENTR</name>